<dbReference type="CDD" id="cd16444">
    <property type="entry name" value="LipB"/>
    <property type="match status" value="1"/>
</dbReference>
<dbReference type="UniPathway" id="UPA00538">
    <property type="reaction ID" value="UER00592"/>
</dbReference>
<dbReference type="PANTHER" id="PTHR10993:SF7">
    <property type="entry name" value="LIPOYLTRANSFERASE 2, MITOCHONDRIAL-RELATED"/>
    <property type="match status" value="1"/>
</dbReference>
<dbReference type="InterPro" id="IPR004143">
    <property type="entry name" value="BPL_LPL_catalytic"/>
</dbReference>
<gene>
    <name evidence="6" type="ORF">METZ01_LOCUS153885</name>
</gene>
<dbReference type="GO" id="GO:0033819">
    <property type="term" value="F:lipoyl(octanoyl) transferase activity"/>
    <property type="evidence" value="ECO:0007669"/>
    <property type="project" value="UniProtKB-EC"/>
</dbReference>
<accession>A0A382AIB7</accession>
<dbReference type="PIRSF" id="PIRSF016262">
    <property type="entry name" value="LPLase"/>
    <property type="match status" value="1"/>
</dbReference>
<evidence type="ECO:0000256" key="2">
    <source>
        <dbReference type="ARBA" id="ARBA00012334"/>
    </source>
</evidence>
<comment type="pathway">
    <text evidence="1">Protein modification; protein lipoylation via endogenous pathway; protein N(6)-(lipoyl)lysine from octanoyl-[acyl-carrier-protein]: step 1/2.</text>
</comment>
<organism evidence="6">
    <name type="scientific">marine metagenome</name>
    <dbReference type="NCBI Taxonomy" id="408172"/>
    <lineage>
        <taxon>unclassified sequences</taxon>
        <taxon>metagenomes</taxon>
        <taxon>ecological metagenomes</taxon>
    </lineage>
</organism>
<dbReference type="InterPro" id="IPR020605">
    <property type="entry name" value="Octanoyltransferase_CS"/>
</dbReference>
<keyword evidence="3" id="KW-0808">Transferase</keyword>
<protein>
    <recommendedName>
        <fullName evidence="2">lipoyl(octanoyl) transferase</fullName>
        <ecNumber evidence="2">2.3.1.181</ecNumber>
    </recommendedName>
</protein>
<evidence type="ECO:0000313" key="6">
    <source>
        <dbReference type="EMBL" id="SVB01031.1"/>
    </source>
</evidence>
<dbReference type="Gene3D" id="3.30.930.10">
    <property type="entry name" value="Bira Bifunctional Protein, Domain 2"/>
    <property type="match status" value="1"/>
</dbReference>
<dbReference type="NCBIfam" id="NF010925">
    <property type="entry name" value="PRK14345.1"/>
    <property type="match status" value="1"/>
</dbReference>
<reference evidence="6" key="1">
    <citation type="submission" date="2018-05" db="EMBL/GenBank/DDBJ databases">
        <authorList>
            <person name="Lanie J.A."/>
            <person name="Ng W.-L."/>
            <person name="Kazmierczak K.M."/>
            <person name="Andrzejewski T.M."/>
            <person name="Davidsen T.M."/>
            <person name="Wayne K.J."/>
            <person name="Tettelin H."/>
            <person name="Glass J.I."/>
            <person name="Rusch D."/>
            <person name="Podicherti R."/>
            <person name="Tsui H.-C.T."/>
            <person name="Winkler M.E."/>
        </authorList>
    </citation>
    <scope>NUCLEOTIDE SEQUENCE</scope>
</reference>
<dbReference type="AlphaFoldDB" id="A0A382AIB7"/>
<dbReference type="InterPro" id="IPR045864">
    <property type="entry name" value="aa-tRNA-synth_II/BPL/LPL"/>
</dbReference>
<proteinExistence type="inferred from homology"/>
<dbReference type="Pfam" id="PF21948">
    <property type="entry name" value="LplA-B_cat"/>
    <property type="match status" value="1"/>
</dbReference>
<evidence type="ECO:0000256" key="3">
    <source>
        <dbReference type="ARBA" id="ARBA00022679"/>
    </source>
</evidence>
<feature type="domain" description="BPL/LPL catalytic" evidence="5">
    <location>
        <begin position="50"/>
        <end position="228"/>
    </location>
</feature>
<dbReference type="PROSITE" id="PS51733">
    <property type="entry name" value="BPL_LPL_CATALYTIC"/>
    <property type="match status" value="1"/>
</dbReference>
<dbReference type="PROSITE" id="PS01313">
    <property type="entry name" value="LIPB"/>
    <property type="match status" value="1"/>
</dbReference>
<dbReference type="EC" id="2.3.1.181" evidence="2"/>
<dbReference type="InterPro" id="IPR000544">
    <property type="entry name" value="Octanoyltransferase"/>
</dbReference>
<keyword evidence="4" id="KW-0012">Acyltransferase</keyword>
<dbReference type="SUPFAM" id="SSF55681">
    <property type="entry name" value="Class II aaRS and biotin synthetases"/>
    <property type="match status" value="1"/>
</dbReference>
<name>A0A382AIB7_9ZZZZ</name>
<evidence type="ECO:0000259" key="5">
    <source>
        <dbReference type="PROSITE" id="PS51733"/>
    </source>
</evidence>
<sequence length="230" mass="26250">MAYSKHIISKIVEDINNHSQENLYLYDLKNIDYDTSLIVQEEIHTYVKNENISGVILSLEYPNLFTIGKSGKKSDILISQNELNSKGIKVYESNRGGEITYHGPGQIIYYPIINLKKLRIKPVEYIRILQRTVIASLKDFNIQAEHINKPVGVWVKGKKISSIGVRISKSVTMHGVAINLNCNLKYFTYIIPCGIKDLNLTNINNETNLKCDKDLFSKTFSDHLNNNVFN</sequence>
<evidence type="ECO:0000256" key="1">
    <source>
        <dbReference type="ARBA" id="ARBA00004821"/>
    </source>
</evidence>
<dbReference type="GO" id="GO:0009249">
    <property type="term" value="P:protein lipoylation"/>
    <property type="evidence" value="ECO:0007669"/>
    <property type="project" value="InterPro"/>
</dbReference>
<dbReference type="EMBL" id="UINC01025442">
    <property type="protein sequence ID" value="SVB01031.1"/>
    <property type="molecule type" value="Genomic_DNA"/>
</dbReference>
<dbReference type="PANTHER" id="PTHR10993">
    <property type="entry name" value="OCTANOYLTRANSFERASE"/>
    <property type="match status" value="1"/>
</dbReference>
<dbReference type="NCBIfam" id="TIGR00214">
    <property type="entry name" value="lipB"/>
    <property type="match status" value="1"/>
</dbReference>
<evidence type="ECO:0000256" key="4">
    <source>
        <dbReference type="ARBA" id="ARBA00023315"/>
    </source>
</evidence>
<dbReference type="HAMAP" id="MF_00013">
    <property type="entry name" value="LipB"/>
    <property type="match status" value="1"/>
</dbReference>